<protein>
    <submittedName>
        <fullName evidence="1">Uncharacterized protein</fullName>
    </submittedName>
</protein>
<evidence type="ECO:0000313" key="1">
    <source>
        <dbReference type="EMBL" id="SOD13860.1"/>
    </source>
</evidence>
<accession>A0A285ZW44</accession>
<sequence length="362" mass="42675">MFNKLFKQAKPTKLSQFLQEVFHNQKDPFSTLGINTEKLRKASFEQLLDNPGDIAEGVNKVQMDFSNTYFTYFGDLVIKTYDDGMSRWMFYDNITDANIVIKIFNDIKKELGAGMIHDEKFATFNQLDKIKALSMGKYSSKGDEILHLWQNSKTTVKLNYQLEPLRRLVLSFNFYPEKKKSTTVRNKGTLIGMMKNDLRLLILESEICAIPTEEKGRIKFIDYTYRLQPIELNIFDRVDIRLFSESKFMDEEHHANITYWSTKSVEVEDVILLVDQLARIYGTDNHNDKELKPHEVEMIENGESWTGRTWDFNNNHQLIDYHDDSQNYLYNLRLDFQPEDRGLKVSVIFYHKMLGHHLEHFC</sequence>
<keyword evidence="2" id="KW-1185">Reference proteome</keyword>
<dbReference type="EMBL" id="OCMT01000002">
    <property type="protein sequence ID" value="SOD13860.1"/>
    <property type="molecule type" value="Genomic_DNA"/>
</dbReference>
<evidence type="ECO:0000313" key="2">
    <source>
        <dbReference type="Proteomes" id="UP000219281"/>
    </source>
</evidence>
<dbReference type="OrthoDB" id="762665at2"/>
<organism evidence="1 2">
    <name type="scientific">Pedobacter xixiisoli</name>
    <dbReference type="NCBI Taxonomy" id="1476464"/>
    <lineage>
        <taxon>Bacteria</taxon>
        <taxon>Pseudomonadati</taxon>
        <taxon>Bacteroidota</taxon>
        <taxon>Sphingobacteriia</taxon>
        <taxon>Sphingobacteriales</taxon>
        <taxon>Sphingobacteriaceae</taxon>
        <taxon>Pedobacter</taxon>
    </lineage>
</organism>
<dbReference type="Proteomes" id="UP000219281">
    <property type="component" value="Unassembled WGS sequence"/>
</dbReference>
<proteinExistence type="predicted"/>
<gene>
    <name evidence="1" type="ORF">SAMN06297358_1279</name>
</gene>
<dbReference type="AlphaFoldDB" id="A0A285ZW44"/>
<reference evidence="2" key="1">
    <citation type="submission" date="2017-09" db="EMBL/GenBank/DDBJ databases">
        <authorList>
            <person name="Varghese N."/>
            <person name="Submissions S."/>
        </authorList>
    </citation>
    <scope>NUCLEOTIDE SEQUENCE [LARGE SCALE GENOMIC DNA]</scope>
    <source>
        <strain evidence="2">CGMCC 1.12803</strain>
    </source>
</reference>
<name>A0A285ZW44_9SPHI</name>
<dbReference type="RefSeq" id="WP_097130060.1">
    <property type="nucleotide sequence ID" value="NZ_OCMT01000002.1"/>
</dbReference>